<feature type="compositionally biased region" description="Polar residues" evidence="1">
    <location>
        <begin position="62"/>
        <end position="78"/>
    </location>
</feature>
<evidence type="ECO:0000256" key="1">
    <source>
        <dbReference type="SAM" id="MobiDB-lite"/>
    </source>
</evidence>
<dbReference type="SUPFAM" id="SSF46689">
    <property type="entry name" value="Homeodomain-like"/>
    <property type="match status" value="1"/>
</dbReference>
<evidence type="ECO:0000313" key="3">
    <source>
        <dbReference type="EMBL" id="KAK4753013.1"/>
    </source>
</evidence>
<comment type="caution">
    <text evidence="3">The sequence shown here is derived from an EMBL/GenBank/DDBJ whole genome shotgun (WGS) entry which is preliminary data.</text>
</comment>
<feature type="domain" description="Myb-like" evidence="2">
    <location>
        <begin position="4"/>
        <end position="48"/>
    </location>
</feature>
<evidence type="ECO:0000259" key="2">
    <source>
        <dbReference type="PROSITE" id="PS50090"/>
    </source>
</evidence>
<dbReference type="InterPro" id="IPR009057">
    <property type="entry name" value="Homeodomain-like_sf"/>
</dbReference>
<proteinExistence type="predicted"/>
<dbReference type="Gene3D" id="1.10.10.60">
    <property type="entry name" value="Homeodomain-like"/>
    <property type="match status" value="1"/>
</dbReference>
<dbReference type="CDD" id="cd00167">
    <property type="entry name" value="SANT"/>
    <property type="match status" value="1"/>
</dbReference>
<dbReference type="AlphaFoldDB" id="A0AAN7JSH7"/>
<gene>
    <name evidence="3" type="ORF">SAY87_021811</name>
</gene>
<accession>A0AAN7JSH7</accession>
<keyword evidence="4" id="KW-1185">Reference proteome</keyword>
<sequence length="141" mass="16009">MKGEGRSRKRLWNEEEDRILMDFVRVHGKGKWNRAAKMTAVGENPPRTAHVDTSWDWEKPTAHNNFGGSQPVSTTDGGSRQAMGPDSSAEAVEMDNAWDPMRSFDNWPQPDYEDIDIYAPPLADGIERMDECFLDFILHGL</sequence>
<protein>
    <recommendedName>
        <fullName evidence="2">Myb-like domain-containing protein</fullName>
    </recommendedName>
</protein>
<dbReference type="PROSITE" id="PS50090">
    <property type="entry name" value="MYB_LIKE"/>
    <property type="match status" value="1"/>
</dbReference>
<reference evidence="3 4" key="1">
    <citation type="journal article" date="2023" name="Hortic Res">
        <title>Pangenome of water caltrop reveals structural variations and asymmetric subgenome divergence after allopolyploidization.</title>
        <authorList>
            <person name="Zhang X."/>
            <person name="Chen Y."/>
            <person name="Wang L."/>
            <person name="Yuan Y."/>
            <person name="Fang M."/>
            <person name="Shi L."/>
            <person name="Lu R."/>
            <person name="Comes H.P."/>
            <person name="Ma Y."/>
            <person name="Chen Y."/>
            <person name="Huang G."/>
            <person name="Zhou Y."/>
            <person name="Zheng Z."/>
            <person name="Qiu Y."/>
        </authorList>
    </citation>
    <scope>NUCLEOTIDE SEQUENCE [LARGE SCALE GENOMIC DNA]</scope>
    <source>
        <tissue evidence="3">Roots</tissue>
    </source>
</reference>
<dbReference type="InterPro" id="IPR001005">
    <property type="entry name" value="SANT/Myb"/>
</dbReference>
<dbReference type="Proteomes" id="UP001345219">
    <property type="component" value="Chromosome 16"/>
</dbReference>
<dbReference type="EMBL" id="JAXIOK010000016">
    <property type="protein sequence ID" value="KAK4753013.1"/>
    <property type="molecule type" value="Genomic_DNA"/>
</dbReference>
<evidence type="ECO:0000313" key="4">
    <source>
        <dbReference type="Proteomes" id="UP001345219"/>
    </source>
</evidence>
<feature type="region of interest" description="Disordered" evidence="1">
    <location>
        <begin position="59"/>
        <end position="90"/>
    </location>
</feature>
<name>A0AAN7JSH7_9MYRT</name>
<organism evidence="3 4">
    <name type="scientific">Trapa incisa</name>
    <dbReference type="NCBI Taxonomy" id="236973"/>
    <lineage>
        <taxon>Eukaryota</taxon>
        <taxon>Viridiplantae</taxon>
        <taxon>Streptophyta</taxon>
        <taxon>Embryophyta</taxon>
        <taxon>Tracheophyta</taxon>
        <taxon>Spermatophyta</taxon>
        <taxon>Magnoliopsida</taxon>
        <taxon>eudicotyledons</taxon>
        <taxon>Gunneridae</taxon>
        <taxon>Pentapetalae</taxon>
        <taxon>rosids</taxon>
        <taxon>malvids</taxon>
        <taxon>Myrtales</taxon>
        <taxon>Lythraceae</taxon>
        <taxon>Trapa</taxon>
    </lineage>
</organism>